<keyword evidence="2" id="KW-0812">Transmembrane</keyword>
<dbReference type="PANTHER" id="PTHR33512:SF10">
    <property type="entry name" value="PLANT_F17O14-7 PROTEIN"/>
    <property type="match status" value="1"/>
</dbReference>
<evidence type="ECO:0000313" key="4">
    <source>
        <dbReference type="EMBL" id="PON36499.1"/>
    </source>
</evidence>
<evidence type="ECO:0000313" key="5">
    <source>
        <dbReference type="Proteomes" id="UP000237000"/>
    </source>
</evidence>
<organism evidence="4 5">
    <name type="scientific">Trema orientale</name>
    <name type="common">Charcoal tree</name>
    <name type="synonym">Celtis orientalis</name>
    <dbReference type="NCBI Taxonomy" id="63057"/>
    <lineage>
        <taxon>Eukaryota</taxon>
        <taxon>Viridiplantae</taxon>
        <taxon>Streptophyta</taxon>
        <taxon>Embryophyta</taxon>
        <taxon>Tracheophyta</taxon>
        <taxon>Spermatophyta</taxon>
        <taxon>Magnoliopsida</taxon>
        <taxon>eudicotyledons</taxon>
        <taxon>Gunneridae</taxon>
        <taxon>Pentapetalae</taxon>
        <taxon>rosids</taxon>
        <taxon>fabids</taxon>
        <taxon>Rosales</taxon>
        <taxon>Cannabaceae</taxon>
        <taxon>Trema</taxon>
    </lineage>
</organism>
<accession>A0A2P5AIX7</accession>
<comment type="caution">
    <text evidence="4">The sequence shown here is derived from an EMBL/GenBank/DDBJ whole genome shotgun (WGS) entry which is preliminary data.</text>
</comment>
<protein>
    <recommendedName>
        <fullName evidence="6">Transmembrane protein</fullName>
    </recommendedName>
</protein>
<feature type="region of interest" description="Disordered" evidence="1">
    <location>
        <begin position="277"/>
        <end position="303"/>
    </location>
</feature>
<keyword evidence="2" id="KW-1133">Transmembrane helix</keyword>
<dbReference type="InterPro" id="IPR010605">
    <property type="entry name" value="DUF1191"/>
</dbReference>
<dbReference type="AlphaFoldDB" id="A0A2P5AIX7"/>
<dbReference type="PANTHER" id="PTHR33512">
    <property type="entry name" value="PROTEIN, PUTATIVE (DUF1191)-RELATED"/>
    <property type="match status" value="1"/>
</dbReference>
<feature type="transmembrane region" description="Helical" evidence="2">
    <location>
        <begin position="249"/>
        <end position="270"/>
    </location>
</feature>
<evidence type="ECO:0008006" key="6">
    <source>
        <dbReference type="Google" id="ProtNLM"/>
    </source>
</evidence>
<sequence length="329" mass="35896">MRFQNPSPPFTILFTFLPPLLLGLTPLAAQPLGISARALDALLQNYAFKSMDRPKTGVPYDAGLPENLAGIGASAMRLRSGSLRTRGVRSYREFRIPTGVIEQPYAKRVVLVYHNLGNWSSLFYPLPGFDYLGPVLGLLGYDASNLSATDLPELEIRASEKPISISFPNFAEKNPNSSPSPRCVFFDLQGSVEFEEVSPGNVCNVFKQGHVSIVMESGAPGPGPGPEPWGAASGHGKGRGRDRSKGWKIFGSLIGVLVLMGLVVLAVLRVKEYKNERRKKEKEEEVKRRSGRGGEGEGEALEITSFGNIRAPFATVTRTQPVLEDHYVP</sequence>
<feature type="compositionally biased region" description="Basic and acidic residues" evidence="1">
    <location>
        <begin position="281"/>
        <end position="295"/>
    </location>
</feature>
<dbReference type="InParanoid" id="A0A2P5AIX7"/>
<keyword evidence="2" id="KW-0472">Membrane</keyword>
<feature type="signal peptide" evidence="3">
    <location>
        <begin position="1"/>
        <end position="29"/>
    </location>
</feature>
<proteinExistence type="predicted"/>
<dbReference type="EMBL" id="JXTC01000828">
    <property type="protein sequence ID" value="PON36499.1"/>
    <property type="molecule type" value="Genomic_DNA"/>
</dbReference>
<evidence type="ECO:0000256" key="3">
    <source>
        <dbReference type="SAM" id="SignalP"/>
    </source>
</evidence>
<reference evidence="5" key="1">
    <citation type="submission" date="2016-06" db="EMBL/GenBank/DDBJ databases">
        <title>Parallel loss of symbiosis genes in relatives of nitrogen-fixing non-legume Parasponia.</title>
        <authorList>
            <person name="Van Velzen R."/>
            <person name="Holmer R."/>
            <person name="Bu F."/>
            <person name="Rutten L."/>
            <person name="Van Zeijl A."/>
            <person name="Liu W."/>
            <person name="Santuari L."/>
            <person name="Cao Q."/>
            <person name="Sharma T."/>
            <person name="Shen D."/>
            <person name="Roswanjaya Y."/>
            <person name="Wardhani T."/>
            <person name="Kalhor M.S."/>
            <person name="Jansen J."/>
            <person name="Van den Hoogen J."/>
            <person name="Gungor B."/>
            <person name="Hartog M."/>
            <person name="Hontelez J."/>
            <person name="Verver J."/>
            <person name="Yang W.-C."/>
            <person name="Schijlen E."/>
            <person name="Repin R."/>
            <person name="Schilthuizen M."/>
            <person name="Schranz E."/>
            <person name="Heidstra R."/>
            <person name="Miyata K."/>
            <person name="Fedorova E."/>
            <person name="Kohlen W."/>
            <person name="Bisseling T."/>
            <person name="Smit S."/>
            <person name="Geurts R."/>
        </authorList>
    </citation>
    <scope>NUCLEOTIDE SEQUENCE [LARGE SCALE GENOMIC DNA]</scope>
    <source>
        <strain evidence="5">cv. RG33-2</strain>
    </source>
</reference>
<dbReference type="Proteomes" id="UP000237000">
    <property type="component" value="Unassembled WGS sequence"/>
</dbReference>
<keyword evidence="3" id="KW-0732">Signal</keyword>
<evidence type="ECO:0000256" key="2">
    <source>
        <dbReference type="SAM" id="Phobius"/>
    </source>
</evidence>
<feature type="region of interest" description="Disordered" evidence="1">
    <location>
        <begin position="217"/>
        <end position="241"/>
    </location>
</feature>
<name>A0A2P5AIX7_TREOI</name>
<evidence type="ECO:0000256" key="1">
    <source>
        <dbReference type="SAM" id="MobiDB-lite"/>
    </source>
</evidence>
<dbReference type="GO" id="GO:0016020">
    <property type="term" value="C:membrane"/>
    <property type="evidence" value="ECO:0007669"/>
    <property type="project" value="TreeGrafter"/>
</dbReference>
<keyword evidence="5" id="KW-1185">Reference proteome</keyword>
<feature type="chain" id="PRO_5015203315" description="Transmembrane protein" evidence="3">
    <location>
        <begin position="30"/>
        <end position="329"/>
    </location>
</feature>
<dbReference type="Pfam" id="PF06697">
    <property type="entry name" value="DUF1191"/>
    <property type="match status" value="1"/>
</dbReference>
<gene>
    <name evidence="4" type="ORF">TorRG33x02_349170</name>
</gene>
<dbReference type="OrthoDB" id="1925347at2759"/>
<dbReference type="STRING" id="63057.A0A2P5AIX7"/>